<name>A0A1X1YAJ9_9MYCO</name>
<dbReference type="OrthoDB" id="4761850at2"/>
<reference evidence="1 2" key="1">
    <citation type="submission" date="2016-01" db="EMBL/GenBank/DDBJ databases">
        <title>The new phylogeny of the genus Mycobacterium.</title>
        <authorList>
            <person name="Tarcisio F."/>
            <person name="Conor M."/>
            <person name="Antonella G."/>
            <person name="Elisabetta G."/>
            <person name="Giulia F.S."/>
            <person name="Sara T."/>
            <person name="Anna F."/>
            <person name="Clotilde B."/>
            <person name="Roberto B."/>
            <person name="Veronica D.S."/>
            <person name="Fabio R."/>
            <person name="Monica P."/>
            <person name="Olivier J."/>
            <person name="Enrico T."/>
            <person name="Nicola S."/>
        </authorList>
    </citation>
    <scope>NUCLEOTIDE SEQUENCE [LARGE SCALE GENOMIC DNA]</scope>
    <source>
        <strain evidence="1 2">DSM 45394</strain>
    </source>
</reference>
<dbReference type="EMBL" id="LQPG01000039">
    <property type="protein sequence ID" value="ORW08133.1"/>
    <property type="molecule type" value="Genomic_DNA"/>
</dbReference>
<accession>A0A1X1YAJ9</accession>
<dbReference type="AlphaFoldDB" id="A0A1X1YAJ9"/>
<evidence type="ECO:0000313" key="1">
    <source>
        <dbReference type="EMBL" id="ORW08133.1"/>
    </source>
</evidence>
<gene>
    <name evidence="1" type="ORF">AWC16_20615</name>
</gene>
<sequence length="107" mass="11391">MGFFSSDCEGCGHPLLSQMATETVNAWMNLGVAIKRDGSILKGAYDGYGQLGNYDYAIEDATVWHQACWAAAGSPTDYRGESKPSADQGWFFADGTHDMTEPASAGG</sequence>
<protein>
    <submittedName>
        <fullName evidence="1">Uncharacterized protein</fullName>
    </submittedName>
</protein>
<evidence type="ECO:0000313" key="2">
    <source>
        <dbReference type="Proteomes" id="UP000193866"/>
    </source>
</evidence>
<keyword evidence="2" id="KW-1185">Reference proteome</keyword>
<comment type="caution">
    <text evidence="1">The sequence shown here is derived from an EMBL/GenBank/DDBJ whole genome shotgun (WGS) entry which is preliminary data.</text>
</comment>
<organism evidence="1 2">
    <name type="scientific">Mycolicibacter longobardus</name>
    <dbReference type="NCBI Taxonomy" id="1108812"/>
    <lineage>
        <taxon>Bacteria</taxon>
        <taxon>Bacillati</taxon>
        <taxon>Actinomycetota</taxon>
        <taxon>Actinomycetes</taxon>
        <taxon>Mycobacteriales</taxon>
        <taxon>Mycobacteriaceae</taxon>
        <taxon>Mycolicibacter</taxon>
    </lineage>
</organism>
<dbReference type="Proteomes" id="UP000193866">
    <property type="component" value="Unassembled WGS sequence"/>
</dbReference>
<dbReference type="RefSeq" id="WP_085266412.1">
    <property type="nucleotide sequence ID" value="NZ_LQPG01000039.1"/>
</dbReference>
<proteinExistence type="predicted"/>